<reference evidence="6" key="1">
    <citation type="journal article" date="2019" name="Int. J. Syst. Evol. Microbiol.">
        <title>The Global Catalogue of Microorganisms (GCM) 10K type strain sequencing project: providing services to taxonomists for standard genome sequencing and annotation.</title>
        <authorList>
            <consortium name="The Broad Institute Genomics Platform"/>
            <consortium name="The Broad Institute Genome Sequencing Center for Infectious Disease"/>
            <person name="Wu L."/>
            <person name="Ma J."/>
        </authorList>
    </citation>
    <scope>NUCLEOTIDE SEQUENCE [LARGE SCALE GENOMIC DNA]</scope>
    <source>
        <strain evidence="6">CGMCC 4.1437</strain>
    </source>
</reference>
<evidence type="ECO:0000313" key="6">
    <source>
        <dbReference type="Proteomes" id="UP001595975"/>
    </source>
</evidence>
<dbReference type="Gene3D" id="1.10.10.10">
    <property type="entry name" value="Winged helix-like DNA-binding domain superfamily/Winged helix DNA-binding domain"/>
    <property type="match status" value="1"/>
</dbReference>
<dbReference type="SMART" id="SM00345">
    <property type="entry name" value="HTH_GNTR"/>
    <property type="match status" value="1"/>
</dbReference>
<accession>A0ABW0XC84</accession>
<sequence>MSDRPKRIPPYRLAAAELAAEIRSGIYDQGEPFPSESALCARFGMATMTIRRALEVLREEQGLITTRWGKGSAVVPPAERPAPEIE</sequence>
<evidence type="ECO:0000256" key="1">
    <source>
        <dbReference type="ARBA" id="ARBA00023015"/>
    </source>
</evidence>
<name>A0ABW0XC84_9ACTN</name>
<evidence type="ECO:0000259" key="4">
    <source>
        <dbReference type="PROSITE" id="PS50949"/>
    </source>
</evidence>
<evidence type="ECO:0000256" key="3">
    <source>
        <dbReference type="ARBA" id="ARBA00023163"/>
    </source>
</evidence>
<dbReference type="PROSITE" id="PS50949">
    <property type="entry name" value="HTH_GNTR"/>
    <property type="match status" value="1"/>
</dbReference>
<dbReference type="PANTHER" id="PTHR44846:SF17">
    <property type="entry name" value="GNTR-FAMILY TRANSCRIPTIONAL REGULATOR"/>
    <property type="match status" value="1"/>
</dbReference>
<gene>
    <name evidence="5" type="ORF">ACFP3U_31075</name>
</gene>
<dbReference type="InterPro" id="IPR050679">
    <property type="entry name" value="Bact_HTH_transcr_reg"/>
</dbReference>
<dbReference type="EMBL" id="JBHSOF010000056">
    <property type="protein sequence ID" value="MFC5667398.1"/>
    <property type="molecule type" value="Genomic_DNA"/>
</dbReference>
<proteinExistence type="predicted"/>
<keyword evidence="6" id="KW-1185">Reference proteome</keyword>
<dbReference type="SUPFAM" id="SSF46785">
    <property type="entry name" value="Winged helix' DNA-binding domain"/>
    <property type="match status" value="1"/>
</dbReference>
<keyword evidence="2" id="KW-0238">DNA-binding</keyword>
<organism evidence="5 6">
    <name type="scientific">Kitasatospora misakiensis</name>
    <dbReference type="NCBI Taxonomy" id="67330"/>
    <lineage>
        <taxon>Bacteria</taxon>
        <taxon>Bacillati</taxon>
        <taxon>Actinomycetota</taxon>
        <taxon>Actinomycetes</taxon>
        <taxon>Kitasatosporales</taxon>
        <taxon>Streptomycetaceae</taxon>
        <taxon>Kitasatospora</taxon>
    </lineage>
</organism>
<dbReference type="RefSeq" id="WP_380229069.1">
    <property type="nucleotide sequence ID" value="NZ_JBHSOF010000056.1"/>
</dbReference>
<keyword evidence="3" id="KW-0804">Transcription</keyword>
<dbReference type="Proteomes" id="UP001595975">
    <property type="component" value="Unassembled WGS sequence"/>
</dbReference>
<comment type="caution">
    <text evidence="5">The sequence shown here is derived from an EMBL/GenBank/DDBJ whole genome shotgun (WGS) entry which is preliminary data.</text>
</comment>
<protein>
    <submittedName>
        <fullName evidence="5">GntR family transcriptional regulator</fullName>
    </submittedName>
</protein>
<dbReference type="InterPro" id="IPR036390">
    <property type="entry name" value="WH_DNA-bd_sf"/>
</dbReference>
<dbReference type="Pfam" id="PF00392">
    <property type="entry name" value="GntR"/>
    <property type="match status" value="1"/>
</dbReference>
<dbReference type="InterPro" id="IPR036388">
    <property type="entry name" value="WH-like_DNA-bd_sf"/>
</dbReference>
<feature type="domain" description="HTH gntR-type" evidence="4">
    <location>
        <begin position="8"/>
        <end position="77"/>
    </location>
</feature>
<keyword evidence="1" id="KW-0805">Transcription regulation</keyword>
<dbReference type="PANTHER" id="PTHR44846">
    <property type="entry name" value="MANNOSYL-D-GLYCERATE TRANSPORT/METABOLISM SYSTEM REPRESSOR MNGR-RELATED"/>
    <property type="match status" value="1"/>
</dbReference>
<evidence type="ECO:0000313" key="5">
    <source>
        <dbReference type="EMBL" id="MFC5667398.1"/>
    </source>
</evidence>
<dbReference type="InterPro" id="IPR000524">
    <property type="entry name" value="Tscrpt_reg_HTH_GntR"/>
</dbReference>
<evidence type="ECO:0000256" key="2">
    <source>
        <dbReference type="ARBA" id="ARBA00023125"/>
    </source>
</evidence>